<proteinExistence type="predicted"/>
<feature type="chain" id="PRO_5041299782" evidence="1">
    <location>
        <begin position="21"/>
        <end position="370"/>
    </location>
</feature>
<dbReference type="EMBL" id="JAANCM010000008">
    <property type="protein sequence ID" value="NHT77350.1"/>
    <property type="molecule type" value="Genomic_DNA"/>
</dbReference>
<comment type="caution">
    <text evidence="2">The sequence shown here is derived from an EMBL/GenBank/DDBJ whole genome shotgun (WGS) entry which is preliminary data.</text>
</comment>
<dbReference type="Proteomes" id="UP001155840">
    <property type="component" value="Unassembled WGS sequence"/>
</dbReference>
<evidence type="ECO:0000256" key="1">
    <source>
        <dbReference type="SAM" id="SignalP"/>
    </source>
</evidence>
<keyword evidence="3" id="KW-1185">Reference proteome</keyword>
<name>A0AA43ZGA2_9HYPH</name>
<dbReference type="RefSeq" id="WP_167129998.1">
    <property type="nucleotide sequence ID" value="NZ_JAANCM010000008.1"/>
</dbReference>
<protein>
    <submittedName>
        <fullName evidence="2">Uncharacterized protein</fullName>
    </submittedName>
</protein>
<reference evidence="2" key="1">
    <citation type="submission" date="2020-03" db="EMBL/GenBank/DDBJ databases">
        <title>Ferranicluibacter endophyticum gen. nov., sp. nov., a new genus isolated from Rubus ulmifolius Schott. stem.</title>
        <authorList>
            <person name="Roca-Couso R."/>
            <person name="Flores-Felix J.D."/>
            <person name="Igual J.M."/>
            <person name="Rivas R."/>
        </authorList>
    </citation>
    <scope>NUCLEOTIDE SEQUENCE</scope>
    <source>
        <strain evidence="2">CRRU44</strain>
    </source>
</reference>
<dbReference type="AlphaFoldDB" id="A0AA43ZGA2"/>
<evidence type="ECO:0000313" key="3">
    <source>
        <dbReference type="Proteomes" id="UP001155840"/>
    </source>
</evidence>
<accession>A0AA43ZGA2</accession>
<keyword evidence="1" id="KW-0732">Signal</keyword>
<sequence>MKTFLLASVTAAMAASMTSAQPQGFGPIADFMVMDVCTGPDGKAVSGVPGDKGCQRHRDIAPGETPHYTLQNFPAPTSGCAAGPVSKINVPVSRFTETRIISSTLRQVPCGKAAPDDDDDLERNGASIQWHDDGYGFIMGSYSPVSLSSFESDLCAANKDSSQRFFRGWVIGPAEVPALGATGYGVFQTKLQKGAASANMGACALRYSRALTTWTVDKITYTSGRDLISVVSSHYSRGAPDGQSPGEAMQMEQTFWTREFGLSRWKKWAREDWVHPRSDKSALDLAAQLVAAGRCSPPVHSPVTFTPAMQIGGTDDGAEIYSRIISNPGTGEQHKWVMTLCEDYTNISSLADGAKVLNRVSTLADDGYWE</sequence>
<feature type="signal peptide" evidence="1">
    <location>
        <begin position="1"/>
        <end position="20"/>
    </location>
</feature>
<organism evidence="2 3">
    <name type="scientific">Ferranicluibacter rubi</name>
    <dbReference type="NCBI Taxonomy" id="2715133"/>
    <lineage>
        <taxon>Bacteria</taxon>
        <taxon>Pseudomonadati</taxon>
        <taxon>Pseudomonadota</taxon>
        <taxon>Alphaproteobacteria</taxon>
        <taxon>Hyphomicrobiales</taxon>
        <taxon>Rhizobiaceae</taxon>
        <taxon>Ferranicluibacter</taxon>
    </lineage>
</organism>
<evidence type="ECO:0000313" key="2">
    <source>
        <dbReference type="EMBL" id="NHT77350.1"/>
    </source>
</evidence>
<gene>
    <name evidence="2" type="ORF">G8E10_16670</name>
</gene>